<evidence type="ECO:0000256" key="1">
    <source>
        <dbReference type="ARBA" id="ARBA00005820"/>
    </source>
</evidence>
<accession>A0A7Z0EQ78</accession>
<dbReference type="InterPro" id="IPR016032">
    <property type="entry name" value="Sig_transdc_resp-reg_C-effctor"/>
</dbReference>
<dbReference type="InterPro" id="IPR005158">
    <property type="entry name" value="BTAD"/>
</dbReference>
<dbReference type="PANTHER" id="PTHR35807">
    <property type="entry name" value="TRANSCRIPTIONAL REGULATOR REDD-RELATED"/>
    <property type="match status" value="1"/>
</dbReference>
<name>A0A7Z0EQ78_9ACTN</name>
<dbReference type="SUPFAM" id="SSF52540">
    <property type="entry name" value="P-loop containing nucleoside triphosphate hydrolases"/>
    <property type="match status" value="1"/>
</dbReference>
<dbReference type="GO" id="GO:0000160">
    <property type="term" value="P:phosphorelay signal transduction system"/>
    <property type="evidence" value="ECO:0007669"/>
    <property type="project" value="InterPro"/>
</dbReference>
<dbReference type="CDD" id="cd15831">
    <property type="entry name" value="BTAD"/>
    <property type="match status" value="1"/>
</dbReference>
<dbReference type="PANTHER" id="PTHR35807:SF1">
    <property type="entry name" value="TRANSCRIPTIONAL REGULATOR REDD"/>
    <property type="match status" value="1"/>
</dbReference>
<dbReference type="SUPFAM" id="SSF46894">
    <property type="entry name" value="C-terminal effector domain of the bipartite response regulators"/>
    <property type="match status" value="1"/>
</dbReference>
<dbReference type="Gene3D" id="1.10.10.10">
    <property type="entry name" value="Winged helix-like DNA-binding domain superfamily/Winged helix DNA-binding domain"/>
    <property type="match status" value="1"/>
</dbReference>
<dbReference type="InterPro" id="IPR011990">
    <property type="entry name" value="TPR-like_helical_dom_sf"/>
</dbReference>
<feature type="domain" description="OmpR/PhoB-type" evidence="6">
    <location>
        <begin position="1"/>
        <end position="98"/>
    </location>
</feature>
<sequence>MGLLLGLLGPVRLLDDPDDPSPGPPKLRTLLAALALQPNQVVPLERLMAALWEEHPPRSAVANLRTYANLLRRRLPPAACSADRARLVASSPGYMLRVCPHELDSLAFAELHRRGRRALADGDPRSAVPALVRALELWRGAAAEDVPRGPELGARLDALDEQRRSAAEDLAHARLDLGADVELVADLRALAAEDPVRERVWHDLMLALYRTGETSAALDAYHAARRSLSLHLGVEPGPELVQLHAAILHRDPALDDHAPGRAAEHPACHAVPAPPTPFVGRRTALDALERALVPGEHAPVAAVDGPVGSGKSALALKAAARVAGRFPDGCLYIDLGDAAGSDRTELHETWRRARSGGARILIVLDNAADEAQARPLVATWPGAATLVTGRRRCVTLGGAVHVGLDPLTRDQAVDLLAALCGAERVAAQRSDAVRVAELCDRQPLALWLAGTRMATRREWPLPAFARLLADPRHRLDVLSCGDRSLRAALDSAYLPLCDSADAGDRRAAALFRLLGRSDLREIGPAGAAALLETDVNTAIAALGRLAEARLLEPTGELRYTVPGLLRVYAAEAAPRVPAPRPADRRSPAVLTL</sequence>
<evidence type="ECO:0000256" key="4">
    <source>
        <dbReference type="ARBA" id="ARBA00023163"/>
    </source>
</evidence>
<dbReference type="Pfam" id="PF00486">
    <property type="entry name" value="Trans_reg_C"/>
    <property type="match status" value="1"/>
</dbReference>
<comment type="caution">
    <text evidence="7">The sequence shown here is derived from an EMBL/GenBank/DDBJ whole genome shotgun (WGS) entry which is preliminary data.</text>
</comment>
<reference evidence="7 8" key="1">
    <citation type="submission" date="2020-07" db="EMBL/GenBank/DDBJ databases">
        <title>Sequencing the genomes of 1000 actinobacteria strains.</title>
        <authorList>
            <person name="Klenk H.-P."/>
        </authorList>
    </citation>
    <scope>NUCLEOTIDE SEQUENCE [LARGE SCALE GENOMIC DNA]</scope>
    <source>
        <strain evidence="7 8">DSM 44442</strain>
    </source>
</reference>
<proteinExistence type="inferred from homology"/>
<keyword evidence="2" id="KW-0805">Transcription regulation</keyword>
<dbReference type="GO" id="GO:0003677">
    <property type="term" value="F:DNA binding"/>
    <property type="evidence" value="ECO:0007669"/>
    <property type="project" value="UniProtKB-UniRule"/>
</dbReference>
<dbReference type="InterPro" id="IPR001867">
    <property type="entry name" value="OmpR/PhoB-type_DNA-bd"/>
</dbReference>
<organism evidence="7 8">
    <name type="scientific">Nocardiopsis aegyptia</name>
    <dbReference type="NCBI Taxonomy" id="220378"/>
    <lineage>
        <taxon>Bacteria</taxon>
        <taxon>Bacillati</taxon>
        <taxon>Actinomycetota</taxon>
        <taxon>Actinomycetes</taxon>
        <taxon>Streptosporangiales</taxon>
        <taxon>Nocardiopsidaceae</taxon>
        <taxon>Nocardiopsis</taxon>
    </lineage>
</organism>
<dbReference type="Gene3D" id="3.40.50.300">
    <property type="entry name" value="P-loop containing nucleotide triphosphate hydrolases"/>
    <property type="match status" value="1"/>
</dbReference>
<gene>
    <name evidence="7" type="ORF">HNR10_003773</name>
</gene>
<dbReference type="SMART" id="SM01043">
    <property type="entry name" value="BTAD"/>
    <property type="match status" value="1"/>
</dbReference>
<dbReference type="InterPro" id="IPR036388">
    <property type="entry name" value="WH-like_DNA-bd_sf"/>
</dbReference>
<comment type="similarity">
    <text evidence="1">Belongs to the AfsR/DnrI/RedD regulatory family.</text>
</comment>
<dbReference type="GO" id="GO:0006355">
    <property type="term" value="P:regulation of DNA-templated transcription"/>
    <property type="evidence" value="ECO:0007669"/>
    <property type="project" value="InterPro"/>
</dbReference>
<evidence type="ECO:0000259" key="6">
    <source>
        <dbReference type="PROSITE" id="PS51755"/>
    </source>
</evidence>
<dbReference type="Gene3D" id="1.25.40.10">
    <property type="entry name" value="Tetratricopeptide repeat domain"/>
    <property type="match status" value="1"/>
</dbReference>
<keyword evidence="4" id="KW-0804">Transcription</keyword>
<feature type="DNA-binding region" description="OmpR/PhoB-type" evidence="5">
    <location>
        <begin position="1"/>
        <end position="98"/>
    </location>
</feature>
<evidence type="ECO:0000256" key="2">
    <source>
        <dbReference type="ARBA" id="ARBA00023015"/>
    </source>
</evidence>
<evidence type="ECO:0000256" key="3">
    <source>
        <dbReference type="ARBA" id="ARBA00023125"/>
    </source>
</evidence>
<keyword evidence="3 5" id="KW-0238">DNA-binding</keyword>
<dbReference type="EMBL" id="JACCFS010000001">
    <property type="protein sequence ID" value="NYJ35892.1"/>
    <property type="molecule type" value="Genomic_DNA"/>
</dbReference>
<protein>
    <submittedName>
        <fullName evidence="7">DNA-binding SARP family transcriptional activator</fullName>
    </submittedName>
</protein>
<dbReference type="PROSITE" id="PS51755">
    <property type="entry name" value="OMPR_PHOB"/>
    <property type="match status" value="1"/>
</dbReference>
<dbReference type="Proteomes" id="UP000572051">
    <property type="component" value="Unassembled WGS sequence"/>
</dbReference>
<dbReference type="AlphaFoldDB" id="A0A7Z0EQ78"/>
<dbReference type="InterPro" id="IPR051677">
    <property type="entry name" value="AfsR-DnrI-RedD_regulator"/>
</dbReference>
<dbReference type="SMART" id="SM00862">
    <property type="entry name" value="Trans_reg_C"/>
    <property type="match status" value="1"/>
</dbReference>
<dbReference type="RefSeq" id="WP_179825371.1">
    <property type="nucleotide sequence ID" value="NZ_JACCFS010000001.1"/>
</dbReference>
<dbReference type="Pfam" id="PF03704">
    <property type="entry name" value="BTAD"/>
    <property type="match status" value="1"/>
</dbReference>
<evidence type="ECO:0000256" key="5">
    <source>
        <dbReference type="PROSITE-ProRule" id="PRU01091"/>
    </source>
</evidence>
<keyword evidence="8" id="KW-1185">Reference proteome</keyword>
<dbReference type="InterPro" id="IPR027417">
    <property type="entry name" value="P-loop_NTPase"/>
</dbReference>
<evidence type="ECO:0000313" key="7">
    <source>
        <dbReference type="EMBL" id="NYJ35892.1"/>
    </source>
</evidence>
<evidence type="ECO:0000313" key="8">
    <source>
        <dbReference type="Proteomes" id="UP000572051"/>
    </source>
</evidence>
<dbReference type="SUPFAM" id="SSF48452">
    <property type="entry name" value="TPR-like"/>
    <property type="match status" value="1"/>
</dbReference>